<dbReference type="Pfam" id="PF13472">
    <property type="entry name" value="Lipase_GDSL_2"/>
    <property type="match status" value="1"/>
</dbReference>
<dbReference type="CDD" id="cd01821">
    <property type="entry name" value="Rhamnogalacturan_acetylesterase_like"/>
    <property type="match status" value="1"/>
</dbReference>
<proteinExistence type="predicted"/>
<dbReference type="InterPro" id="IPR037459">
    <property type="entry name" value="RhgT-like"/>
</dbReference>
<sequence>MRLSLLSLLPLALAAPATLVDRAAKPVYWLLAGDSTTAPKGGWGDAFLSTTVASGSSGHNYGHSGATTKSFRIGGDWAEVIKDIGTYKEDYRVYVTIQFGHNDQKATSGVTLADYKTNLGNFSAEVVAAGGTPILVTPLTRRSFDSKTKRVIENLSKERATTIDVANSKSYHYIDLNKASTDYVNAIGSAEADKYNLAAGDRTHLNEHGGVVFSRIVSDLIVQKYPSEFDGFVKKDDALSALIKAGKPA</sequence>
<dbReference type="AlphaFoldDB" id="A0A6A7BEM0"/>
<dbReference type="SUPFAM" id="SSF52266">
    <property type="entry name" value="SGNH hydrolase"/>
    <property type="match status" value="1"/>
</dbReference>
<organism evidence="2 3">
    <name type="scientific">Plenodomus tracheiphilus IPT5</name>
    <dbReference type="NCBI Taxonomy" id="1408161"/>
    <lineage>
        <taxon>Eukaryota</taxon>
        <taxon>Fungi</taxon>
        <taxon>Dikarya</taxon>
        <taxon>Ascomycota</taxon>
        <taxon>Pezizomycotina</taxon>
        <taxon>Dothideomycetes</taxon>
        <taxon>Pleosporomycetidae</taxon>
        <taxon>Pleosporales</taxon>
        <taxon>Pleosporineae</taxon>
        <taxon>Leptosphaeriaceae</taxon>
        <taxon>Plenodomus</taxon>
    </lineage>
</organism>
<dbReference type="InterPro" id="IPR036514">
    <property type="entry name" value="SGNH_hydro_sf"/>
</dbReference>
<reference evidence="2" key="1">
    <citation type="submission" date="2020-01" db="EMBL/GenBank/DDBJ databases">
        <authorList>
            <consortium name="DOE Joint Genome Institute"/>
            <person name="Haridas S."/>
            <person name="Albert R."/>
            <person name="Binder M."/>
            <person name="Bloem J."/>
            <person name="Labutti K."/>
            <person name="Salamov A."/>
            <person name="Andreopoulos B."/>
            <person name="Baker S.E."/>
            <person name="Barry K."/>
            <person name="Bills G."/>
            <person name="Bluhm B.H."/>
            <person name="Cannon C."/>
            <person name="Castanera R."/>
            <person name="Culley D.E."/>
            <person name="Daum C."/>
            <person name="Ezra D."/>
            <person name="Gonzalez J.B."/>
            <person name="Henrissat B."/>
            <person name="Kuo A."/>
            <person name="Liang C."/>
            <person name="Lipzen A."/>
            <person name="Lutzoni F."/>
            <person name="Magnuson J."/>
            <person name="Mondo S."/>
            <person name="Nolan M."/>
            <person name="Ohm R."/>
            <person name="Pangilinan J."/>
            <person name="Park H.-J."/>
            <person name="Ramirez L."/>
            <person name="Alfaro M."/>
            <person name="Sun H."/>
            <person name="Tritt A."/>
            <person name="Yoshinaga Y."/>
            <person name="Zwiers L.-H."/>
            <person name="Turgeon B.G."/>
            <person name="Goodwin S.B."/>
            <person name="Spatafora J.W."/>
            <person name="Crous P.W."/>
            <person name="Grigoriev I.V."/>
        </authorList>
    </citation>
    <scope>NUCLEOTIDE SEQUENCE</scope>
    <source>
        <strain evidence="2">IPT5</strain>
    </source>
</reference>
<protein>
    <submittedName>
        <fullName evidence="2">Carbohydrate esterase family 12 protein</fullName>
    </submittedName>
</protein>
<evidence type="ECO:0000313" key="2">
    <source>
        <dbReference type="EMBL" id="KAF2853712.1"/>
    </source>
</evidence>
<dbReference type="Proteomes" id="UP000799423">
    <property type="component" value="Unassembled WGS sequence"/>
</dbReference>
<evidence type="ECO:0000313" key="3">
    <source>
        <dbReference type="Proteomes" id="UP000799423"/>
    </source>
</evidence>
<dbReference type="PANTHER" id="PTHR43695:SF2">
    <property type="entry name" value="PUTATIVE (AFU_ORTHOLOGUE AFUA_2G17250)-RELATED"/>
    <property type="match status" value="1"/>
</dbReference>
<accession>A0A6A7BEM0</accession>
<evidence type="ECO:0000259" key="1">
    <source>
        <dbReference type="Pfam" id="PF13472"/>
    </source>
</evidence>
<name>A0A6A7BEM0_9PLEO</name>
<dbReference type="OrthoDB" id="5041285at2759"/>
<gene>
    <name evidence="2" type="ORF">T440DRAFT_443423</name>
</gene>
<dbReference type="GO" id="GO:0016787">
    <property type="term" value="F:hydrolase activity"/>
    <property type="evidence" value="ECO:0007669"/>
    <property type="project" value="InterPro"/>
</dbReference>
<dbReference type="Gene3D" id="3.40.50.1110">
    <property type="entry name" value="SGNH hydrolase"/>
    <property type="match status" value="1"/>
</dbReference>
<dbReference type="InterPro" id="IPR013830">
    <property type="entry name" value="SGNH_hydro"/>
</dbReference>
<feature type="domain" description="SGNH hydrolase-type esterase" evidence="1">
    <location>
        <begin position="33"/>
        <end position="209"/>
    </location>
</feature>
<dbReference type="EMBL" id="MU006294">
    <property type="protein sequence ID" value="KAF2853712.1"/>
    <property type="molecule type" value="Genomic_DNA"/>
</dbReference>
<keyword evidence="3" id="KW-1185">Reference proteome</keyword>
<dbReference type="PANTHER" id="PTHR43695">
    <property type="entry name" value="PUTATIVE (AFU_ORTHOLOGUE AFUA_2G17250)-RELATED"/>
    <property type="match status" value="1"/>
</dbReference>